<gene>
    <name evidence="1" type="ORF">LTS18_008188</name>
</gene>
<protein>
    <submittedName>
        <fullName evidence="1">Uncharacterized protein</fullName>
    </submittedName>
</protein>
<comment type="caution">
    <text evidence="1">The sequence shown here is derived from an EMBL/GenBank/DDBJ whole genome shotgun (WGS) entry which is preliminary data.</text>
</comment>
<proteinExistence type="predicted"/>
<reference evidence="1" key="1">
    <citation type="submission" date="2024-09" db="EMBL/GenBank/DDBJ databases">
        <title>Black Yeasts Isolated from many extreme environments.</title>
        <authorList>
            <person name="Coleine C."/>
            <person name="Stajich J.E."/>
            <person name="Selbmann L."/>
        </authorList>
    </citation>
    <scope>NUCLEOTIDE SEQUENCE</scope>
    <source>
        <strain evidence="1">CCFEE 5737</strain>
    </source>
</reference>
<keyword evidence="2" id="KW-1185">Reference proteome</keyword>
<evidence type="ECO:0000313" key="1">
    <source>
        <dbReference type="EMBL" id="KAK3078198.1"/>
    </source>
</evidence>
<accession>A0ACC3DNV0</accession>
<dbReference type="Proteomes" id="UP001186974">
    <property type="component" value="Unassembled WGS sequence"/>
</dbReference>
<name>A0ACC3DNV0_9PEZI</name>
<sequence>MKEPRDFPKAIVLLNTITTSFYVLVAVVTYYYVGSDVPAPALSALPLIVRKIAYGVATPTIVIAGVINGSVAIKYVYVRWWGGKRDENGKIINQTSFKALASWGLICVVAWTLAFLIAEAVPAFEQLLALVTALFCGWFSYGLSGGFWLYLNKGRWKSSPRKVFLTGVNMSILVIGILISGLGLYASGMSFKNGDTGSPFSCEDNATPKPIVGGRHGAY</sequence>
<organism evidence="1 2">
    <name type="scientific">Coniosporium uncinatum</name>
    <dbReference type="NCBI Taxonomy" id="93489"/>
    <lineage>
        <taxon>Eukaryota</taxon>
        <taxon>Fungi</taxon>
        <taxon>Dikarya</taxon>
        <taxon>Ascomycota</taxon>
        <taxon>Pezizomycotina</taxon>
        <taxon>Dothideomycetes</taxon>
        <taxon>Dothideomycetes incertae sedis</taxon>
        <taxon>Coniosporium</taxon>
    </lineage>
</organism>
<evidence type="ECO:0000313" key="2">
    <source>
        <dbReference type="Proteomes" id="UP001186974"/>
    </source>
</evidence>
<dbReference type="EMBL" id="JAWDJW010002110">
    <property type="protein sequence ID" value="KAK3078198.1"/>
    <property type="molecule type" value="Genomic_DNA"/>
</dbReference>